<reference evidence="1 2" key="1">
    <citation type="journal article" date="2014" name="Am. J. Bot.">
        <title>Genome assembly and annotation for red clover (Trifolium pratense; Fabaceae).</title>
        <authorList>
            <person name="Istvanek J."/>
            <person name="Jaros M."/>
            <person name="Krenek A."/>
            <person name="Repkova J."/>
        </authorList>
    </citation>
    <scope>NUCLEOTIDE SEQUENCE [LARGE SCALE GENOMIC DNA]</scope>
    <source>
        <strain evidence="2">cv. Tatra</strain>
        <tissue evidence="1">Young leaves</tissue>
    </source>
</reference>
<gene>
    <name evidence="1" type="ORF">L195_g034076</name>
</gene>
<name>A0A2K3LHT9_TRIPR</name>
<dbReference type="AlphaFoldDB" id="A0A2K3LHT9"/>
<organism evidence="1 2">
    <name type="scientific">Trifolium pratense</name>
    <name type="common">Red clover</name>
    <dbReference type="NCBI Taxonomy" id="57577"/>
    <lineage>
        <taxon>Eukaryota</taxon>
        <taxon>Viridiplantae</taxon>
        <taxon>Streptophyta</taxon>
        <taxon>Embryophyta</taxon>
        <taxon>Tracheophyta</taxon>
        <taxon>Spermatophyta</taxon>
        <taxon>Magnoliopsida</taxon>
        <taxon>eudicotyledons</taxon>
        <taxon>Gunneridae</taxon>
        <taxon>Pentapetalae</taxon>
        <taxon>rosids</taxon>
        <taxon>fabids</taxon>
        <taxon>Fabales</taxon>
        <taxon>Fabaceae</taxon>
        <taxon>Papilionoideae</taxon>
        <taxon>50 kb inversion clade</taxon>
        <taxon>NPAAA clade</taxon>
        <taxon>Hologalegina</taxon>
        <taxon>IRL clade</taxon>
        <taxon>Trifolieae</taxon>
        <taxon>Trifolium</taxon>
    </lineage>
</organism>
<comment type="caution">
    <text evidence="1">The sequence shown here is derived from an EMBL/GenBank/DDBJ whole genome shotgun (WGS) entry which is preliminary data.</text>
</comment>
<dbReference type="Proteomes" id="UP000236291">
    <property type="component" value="Unassembled WGS sequence"/>
</dbReference>
<proteinExistence type="predicted"/>
<dbReference type="EMBL" id="ASHM01033489">
    <property type="protein sequence ID" value="PNX78101.1"/>
    <property type="molecule type" value="Genomic_DNA"/>
</dbReference>
<sequence>MFCWFESFSSSLAPLHRKLHFSAFSGPPSLAANCAQLGRAEPGAAGSPVFLELLVTAPSLGSSELGSEHCSQG</sequence>
<evidence type="ECO:0000313" key="1">
    <source>
        <dbReference type="EMBL" id="PNX78101.1"/>
    </source>
</evidence>
<accession>A0A2K3LHT9</accession>
<evidence type="ECO:0000313" key="2">
    <source>
        <dbReference type="Proteomes" id="UP000236291"/>
    </source>
</evidence>
<protein>
    <submittedName>
        <fullName evidence="1">Uncharacterized protein</fullName>
    </submittedName>
</protein>
<reference evidence="1 2" key="2">
    <citation type="journal article" date="2017" name="Front. Plant Sci.">
        <title>Gene Classification and Mining of Molecular Markers Useful in Red Clover (Trifolium pratense) Breeding.</title>
        <authorList>
            <person name="Istvanek J."/>
            <person name="Dluhosova J."/>
            <person name="Dluhos P."/>
            <person name="Patkova L."/>
            <person name="Nedelnik J."/>
            <person name="Repkova J."/>
        </authorList>
    </citation>
    <scope>NUCLEOTIDE SEQUENCE [LARGE SCALE GENOMIC DNA]</scope>
    <source>
        <strain evidence="2">cv. Tatra</strain>
        <tissue evidence="1">Young leaves</tissue>
    </source>
</reference>